<evidence type="ECO:0000256" key="5">
    <source>
        <dbReference type="SAM" id="Coils"/>
    </source>
</evidence>
<dbReference type="EMBL" id="QGKV02001556">
    <property type="protein sequence ID" value="KAF3517610.1"/>
    <property type="molecule type" value="Genomic_DNA"/>
</dbReference>
<comment type="caution">
    <text evidence="8">The sequence shown here is derived from an EMBL/GenBank/DDBJ whole genome shotgun (WGS) entry which is preliminary data.</text>
</comment>
<dbReference type="CDD" id="cd14707">
    <property type="entry name" value="bZIP_plant_BZIP46"/>
    <property type="match status" value="1"/>
</dbReference>
<feature type="domain" description="BZIP" evidence="7">
    <location>
        <begin position="316"/>
        <end position="331"/>
    </location>
</feature>
<protein>
    <recommendedName>
        <fullName evidence="7">BZIP domain-containing protein</fullName>
    </recommendedName>
</protein>
<dbReference type="SMART" id="SM00338">
    <property type="entry name" value="BRLZ"/>
    <property type="match status" value="1"/>
</dbReference>
<evidence type="ECO:0000256" key="6">
    <source>
        <dbReference type="SAM" id="MobiDB-lite"/>
    </source>
</evidence>
<keyword evidence="2" id="KW-0597">Phosphoprotein</keyword>
<evidence type="ECO:0000256" key="4">
    <source>
        <dbReference type="ARBA" id="ARBA00023242"/>
    </source>
</evidence>
<dbReference type="PANTHER" id="PTHR22952:SF446">
    <property type="entry name" value="ABSCISIC ACID-INSENSITIVE 5-LIKE PROTEIN 5-RELATED"/>
    <property type="match status" value="1"/>
</dbReference>
<evidence type="ECO:0000256" key="2">
    <source>
        <dbReference type="ARBA" id="ARBA00022553"/>
    </source>
</evidence>
<feature type="region of interest" description="Disordered" evidence="6">
    <location>
        <begin position="277"/>
        <end position="299"/>
    </location>
</feature>
<proteinExistence type="predicted"/>
<dbReference type="InterPro" id="IPR043452">
    <property type="entry name" value="BZIP46-like"/>
</dbReference>
<dbReference type="Gene3D" id="1.20.5.170">
    <property type="match status" value="1"/>
</dbReference>
<organism evidence="8 9">
    <name type="scientific">Brassica cretica</name>
    <name type="common">Mustard</name>
    <dbReference type="NCBI Taxonomy" id="69181"/>
    <lineage>
        <taxon>Eukaryota</taxon>
        <taxon>Viridiplantae</taxon>
        <taxon>Streptophyta</taxon>
        <taxon>Embryophyta</taxon>
        <taxon>Tracheophyta</taxon>
        <taxon>Spermatophyta</taxon>
        <taxon>Magnoliopsida</taxon>
        <taxon>eudicotyledons</taxon>
        <taxon>Gunneridae</taxon>
        <taxon>Pentapetalae</taxon>
        <taxon>rosids</taxon>
        <taxon>malvids</taxon>
        <taxon>Brassicales</taxon>
        <taxon>Brassicaceae</taxon>
        <taxon>Brassiceae</taxon>
        <taxon>Brassica</taxon>
    </lineage>
</organism>
<keyword evidence="3" id="KW-0238">DNA-binding</keyword>
<sequence>MKCMILVTSSGSRSNMNFKNNNNNMGNEPPGDGSGGAALTRQGSIYSLTFDEFQSSLGKDFGSMNMDELLKNIWTAEETQAMAVAASTSGVIPLAGGGQEGLPLQRQSSLTLPRTLSTKTVDQVWKDLSKDGGGRTNLTQSQSQQTLGEVTLEEFLVRAGVVREEAQIAAKDANTGFSVQASPQVVPGLMGNLGAETVNHMQVQGSSLPLNVNGARSTYQQHQPIMPKQPGFGYGTHVGPGIRGGLMGLGDQSLNMGLVQGVVGAAVSPVTPVSADGIGKNNGDSSSLSPSPYMFNGGVRGRKSGTVEKVVERRQRRMIKNRESAARSRARKQMFSADQTMYWNVIFFSFLFGKAYTVELEAEVAKLKEENQELQRKQAKIMEMQKNQEMEMMNIQGGAKKRLRRTESGPW</sequence>
<evidence type="ECO:0000256" key="3">
    <source>
        <dbReference type="ARBA" id="ARBA00023125"/>
    </source>
</evidence>
<keyword evidence="9" id="KW-1185">Reference proteome</keyword>
<evidence type="ECO:0000256" key="1">
    <source>
        <dbReference type="ARBA" id="ARBA00004123"/>
    </source>
</evidence>
<dbReference type="PANTHER" id="PTHR22952">
    <property type="entry name" value="CAMP-RESPONSE ELEMENT BINDING PROTEIN-RELATED"/>
    <property type="match status" value="1"/>
</dbReference>
<name>A0ABQ7AU37_BRACR</name>
<evidence type="ECO:0000313" key="8">
    <source>
        <dbReference type="EMBL" id="KAF3517610.1"/>
    </source>
</evidence>
<feature type="coiled-coil region" evidence="5">
    <location>
        <begin position="357"/>
        <end position="387"/>
    </location>
</feature>
<evidence type="ECO:0000313" key="9">
    <source>
        <dbReference type="Proteomes" id="UP000266723"/>
    </source>
</evidence>
<dbReference type="PROSITE" id="PS00036">
    <property type="entry name" value="BZIP_BASIC"/>
    <property type="match status" value="1"/>
</dbReference>
<evidence type="ECO:0000259" key="7">
    <source>
        <dbReference type="PROSITE" id="PS00036"/>
    </source>
</evidence>
<dbReference type="InterPro" id="IPR004827">
    <property type="entry name" value="bZIP"/>
</dbReference>
<reference evidence="8 9" key="1">
    <citation type="journal article" date="2020" name="BMC Genomics">
        <title>Intraspecific diversification of the crop wild relative Brassica cretica Lam. using demographic model selection.</title>
        <authorList>
            <person name="Kioukis A."/>
            <person name="Michalopoulou V.A."/>
            <person name="Briers L."/>
            <person name="Pirintsos S."/>
            <person name="Studholme D.J."/>
            <person name="Pavlidis P."/>
            <person name="Sarris P.F."/>
        </authorList>
    </citation>
    <scope>NUCLEOTIDE SEQUENCE [LARGE SCALE GENOMIC DNA]</scope>
    <source>
        <strain evidence="9">cv. PFS-1207/04</strain>
    </source>
</reference>
<accession>A0ABQ7AU37</accession>
<comment type="subcellular location">
    <subcellularLocation>
        <location evidence="1">Nucleus</location>
    </subcellularLocation>
</comment>
<keyword evidence="5" id="KW-0175">Coiled coil</keyword>
<gene>
    <name evidence="8" type="ORF">DY000_02058678</name>
</gene>
<keyword evidence="4" id="KW-0539">Nucleus</keyword>
<dbReference type="Proteomes" id="UP000266723">
    <property type="component" value="Unassembled WGS sequence"/>
</dbReference>